<proteinExistence type="predicted"/>
<dbReference type="SUPFAM" id="SSF53254">
    <property type="entry name" value="Phosphoglycerate mutase-like"/>
    <property type="match status" value="1"/>
</dbReference>
<accession>A0A255GZ78</accession>
<comment type="caution">
    <text evidence="3">The sequence shown here is derived from an EMBL/GenBank/DDBJ whole genome shotgun (WGS) entry which is preliminary data.</text>
</comment>
<sequence>MGRLPEGRPRGGGALVTAHRLVVWRHGQTDWNLERRWQGEADIPLNATGLAQAAAAAPAVAALGVSEIWASPLQRAYATAEALAAQVGCGIRTDTRLREIGVGEWSGRVLAELQEEFGDVLERESRGEDVVRGRTGESVRQVEVRVAEALREIGEQASDGAVVAVVMHGLAGKVGALELVGVPAALKEAFGGLDNCGWIVIDHSRQLAHPWRITHYNQTAG</sequence>
<feature type="binding site" evidence="2">
    <location>
        <begin position="25"/>
        <end position="32"/>
    </location>
    <ligand>
        <name>substrate</name>
    </ligand>
</feature>
<keyword evidence="4" id="KW-1185">Reference proteome</keyword>
<protein>
    <submittedName>
        <fullName evidence="3">Histidine phosphatase family protein</fullName>
    </submittedName>
</protein>
<dbReference type="PANTHER" id="PTHR48100:SF62">
    <property type="entry name" value="GLUCOSYL-3-PHOSPHOGLYCERATE PHOSPHATASE"/>
    <property type="match status" value="1"/>
</dbReference>
<dbReference type="GO" id="GO:0016791">
    <property type="term" value="F:phosphatase activity"/>
    <property type="evidence" value="ECO:0007669"/>
    <property type="project" value="TreeGrafter"/>
</dbReference>
<evidence type="ECO:0000256" key="2">
    <source>
        <dbReference type="PIRSR" id="PIRSR613078-2"/>
    </source>
</evidence>
<evidence type="ECO:0000256" key="1">
    <source>
        <dbReference type="PIRSR" id="PIRSR613078-1"/>
    </source>
</evidence>
<dbReference type="PROSITE" id="PS00175">
    <property type="entry name" value="PG_MUTASE"/>
    <property type="match status" value="1"/>
</dbReference>
<dbReference type="PANTHER" id="PTHR48100">
    <property type="entry name" value="BROAD-SPECIFICITY PHOSPHATASE YOR283W-RELATED"/>
    <property type="match status" value="1"/>
</dbReference>
<dbReference type="EMBL" id="NMVQ01000023">
    <property type="protein sequence ID" value="OYO20995.1"/>
    <property type="molecule type" value="Genomic_DNA"/>
</dbReference>
<dbReference type="SMART" id="SM00855">
    <property type="entry name" value="PGAM"/>
    <property type="match status" value="1"/>
</dbReference>
<dbReference type="Pfam" id="PF00300">
    <property type="entry name" value="His_Phos_1"/>
    <property type="match status" value="1"/>
</dbReference>
<dbReference type="InterPro" id="IPR001345">
    <property type="entry name" value="PG/BPGM_mutase_AS"/>
</dbReference>
<feature type="active site" description="Proton donor/acceptor" evidence="1">
    <location>
        <position position="99"/>
    </location>
</feature>
<dbReference type="Gene3D" id="3.40.50.1240">
    <property type="entry name" value="Phosphoglycerate mutase-like"/>
    <property type="match status" value="1"/>
</dbReference>
<dbReference type="InterPro" id="IPR013078">
    <property type="entry name" value="His_Pase_superF_clade-1"/>
</dbReference>
<name>A0A255GZ78_9ACTN</name>
<dbReference type="OrthoDB" id="4697614at2"/>
<feature type="active site" description="Tele-phosphohistidine intermediate" evidence="1">
    <location>
        <position position="26"/>
    </location>
</feature>
<evidence type="ECO:0000313" key="3">
    <source>
        <dbReference type="EMBL" id="OYO20995.1"/>
    </source>
</evidence>
<dbReference type="InterPro" id="IPR050275">
    <property type="entry name" value="PGM_Phosphatase"/>
</dbReference>
<dbReference type="GO" id="GO:0005737">
    <property type="term" value="C:cytoplasm"/>
    <property type="evidence" value="ECO:0007669"/>
    <property type="project" value="TreeGrafter"/>
</dbReference>
<dbReference type="Proteomes" id="UP000216311">
    <property type="component" value="Unassembled WGS sequence"/>
</dbReference>
<evidence type="ECO:0000313" key="4">
    <source>
        <dbReference type="Proteomes" id="UP000216311"/>
    </source>
</evidence>
<reference evidence="3 4" key="1">
    <citation type="submission" date="2017-07" db="EMBL/GenBank/DDBJ databases">
        <title>Draft whole genome sequences of clinical Proprionibacteriaceae strains.</title>
        <authorList>
            <person name="Bernier A.-M."/>
            <person name="Bernard K."/>
            <person name="Domingo M.-C."/>
        </authorList>
    </citation>
    <scope>NUCLEOTIDE SEQUENCE [LARGE SCALE GENOMIC DNA]</scope>
    <source>
        <strain evidence="3 4">NML 130396</strain>
    </source>
</reference>
<dbReference type="AlphaFoldDB" id="A0A255GZ78"/>
<gene>
    <name evidence="3" type="ORF">CGZ93_12385</name>
</gene>
<dbReference type="InterPro" id="IPR029033">
    <property type="entry name" value="His_PPase_superfam"/>
</dbReference>
<organism evidence="3 4">
    <name type="scientific">Enemella dayhoffiae</name>
    <dbReference type="NCBI Taxonomy" id="2016507"/>
    <lineage>
        <taxon>Bacteria</taxon>
        <taxon>Bacillati</taxon>
        <taxon>Actinomycetota</taxon>
        <taxon>Actinomycetes</taxon>
        <taxon>Propionibacteriales</taxon>
        <taxon>Propionibacteriaceae</taxon>
        <taxon>Enemella</taxon>
    </lineage>
</organism>
<feature type="binding site" evidence="2">
    <location>
        <position position="75"/>
    </location>
    <ligand>
        <name>substrate</name>
    </ligand>
</feature>